<dbReference type="AlphaFoldDB" id="A0A9W5B7S9"/>
<sequence length="79" mass="8906">MLRVRSKAMNPYLIILRSTLARLPENTPTARLEVYAKAREGVTKSVDRLDPRPSEAALRRMMEKLEAAIAEVEAEQGIL</sequence>
<evidence type="ECO:0000313" key="2">
    <source>
        <dbReference type="Proteomes" id="UP000191933"/>
    </source>
</evidence>
<gene>
    <name evidence="1" type="ORF">AGR2A_pb10114</name>
</gene>
<comment type="caution">
    <text evidence="1">The sequence shown here is derived from an EMBL/GenBank/DDBJ whole genome shotgun (WGS) entry which is preliminary data.</text>
</comment>
<evidence type="ECO:0000313" key="1">
    <source>
        <dbReference type="EMBL" id="CUX03340.1"/>
    </source>
</evidence>
<name>A0A9W5B7S9_9HYPH</name>
<organism evidence="1 2">
    <name type="scientific">Agrobacterium genomosp. 2 str. CFBP 5494</name>
    <dbReference type="NCBI Taxonomy" id="1183436"/>
    <lineage>
        <taxon>Bacteria</taxon>
        <taxon>Pseudomonadati</taxon>
        <taxon>Pseudomonadota</taxon>
        <taxon>Alphaproteobacteria</taxon>
        <taxon>Hyphomicrobiales</taxon>
        <taxon>Rhizobiaceae</taxon>
        <taxon>Rhizobium/Agrobacterium group</taxon>
        <taxon>Agrobacterium</taxon>
        <taxon>Agrobacterium tumefaciens complex</taxon>
    </lineage>
</organism>
<proteinExistence type="predicted"/>
<protein>
    <submittedName>
        <fullName evidence="1">Uncharacterized protein</fullName>
    </submittedName>
</protein>
<reference evidence="1 2" key="1">
    <citation type="submission" date="2016-01" db="EMBL/GenBank/DDBJ databases">
        <authorList>
            <person name="Regsiter A."/>
            <person name="william w."/>
        </authorList>
    </citation>
    <scope>NUCLEOTIDE SEQUENCE [LARGE SCALE GENOMIC DNA]</scope>
    <source>
        <strain evidence="1 2">CFBP 5494</strain>
    </source>
</reference>
<dbReference type="RefSeq" id="WP_125271678.1">
    <property type="nucleotide sequence ID" value="NZ_LT009721.1"/>
</dbReference>
<keyword evidence="2" id="KW-1185">Reference proteome</keyword>
<dbReference type="Proteomes" id="UP000191933">
    <property type="component" value="Unassembled WGS sequence"/>
</dbReference>
<dbReference type="EMBL" id="FBVY01000047">
    <property type="protein sequence ID" value="CUX03340.1"/>
    <property type="molecule type" value="Genomic_DNA"/>
</dbReference>
<accession>A0A9W5B7S9</accession>